<dbReference type="GO" id="GO:0061817">
    <property type="term" value="P:endoplasmic reticulum-plasma membrane tethering"/>
    <property type="evidence" value="ECO:0007669"/>
    <property type="project" value="TreeGrafter"/>
</dbReference>
<keyword evidence="10" id="KW-1185">Reference proteome</keyword>
<feature type="transmembrane region" description="Helical" evidence="7">
    <location>
        <begin position="221"/>
        <end position="239"/>
    </location>
</feature>
<dbReference type="InterPro" id="IPR016763">
    <property type="entry name" value="VAP"/>
</dbReference>
<evidence type="ECO:0000313" key="10">
    <source>
        <dbReference type="Proteomes" id="UP000031516"/>
    </source>
</evidence>
<protein>
    <submittedName>
        <fullName evidence="9">WGS project CCBQ000000000 data, contig 00106</fullName>
    </submittedName>
</protein>
<keyword evidence="5 7" id="KW-0472">Membrane</keyword>
<dbReference type="Gene3D" id="2.60.40.10">
    <property type="entry name" value="Immunoglobulins"/>
    <property type="match status" value="1"/>
</dbReference>
<evidence type="ECO:0000256" key="6">
    <source>
        <dbReference type="SAM" id="MobiDB-lite"/>
    </source>
</evidence>
<proteinExistence type="inferred from homology"/>
<evidence type="ECO:0000256" key="5">
    <source>
        <dbReference type="ARBA" id="ARBA00023136"/>
    </source>
</evidence>
<feature type="domain" description="MSP" evidence="8">
    <location>
        <begin position="1"/>
        <end position="124"/>
    </location>
</feature>
<comment type="subcellular location">
    <subcellularLocation>
        <location evidence="1">Membrane</location>
        <topology evidence="1">Single-pass type IV membrane protein</topology>
    </subcellularLocation>
</comment>
<dbReference type="GO" id="GO:0005789">
    <property type="term" value="C:endoplasmic reticulum membrane"/>
    <property type="evidence" value="ECO:0007669"/>
    <property type="project" value="InterPro"/>
</dbReference>
<organism evidence="9 10">
    <name type="scientific">Kluyveromyces dobzhanskii CBS 2104</name>
    <dbReference type="NCBI Taxonomy" id="1427455"/>
    <lineage>
        <taxon>Eukaryota</taxon>
        <taxon>Fungi</taxon>
        <taxon>Dikarya</taxon>
        <taxon>Ascomycota</taxon>
        <taxon>Saccharomycotina</taxon>
        <taxon>Saccharomycetes</taxon>
        <taxon>Saccharomycetales</taxon>
        <taxon>Saccharomycetaceae</taxon>
        <taxon>Kluyveromyces</taxon>
    </lineage>
</organism>
<feature type="compositionally biased region" description="Basic and acidic residues" evidence="6">
    <location>
        <begin position="130"/>
        <end position="145"/>
    </location>
</feature>
<dbReference type="PIRSF" id="PIRSF019693">
    <property type="entry name" value="VAMP-associated"/>
    <property type="match status" value="1"/>
</dbReference>
<dbReference type="AlphaFoldDB" id="A0A0A8L8E9"/>
<dbReference type="InterPro" id="IPR013783">
    <property type="entry name" value="Ig-like_fold"/>
</dbReference>
<evidence type="ECO:0000256" key="1">
    <source>
        <dbReference type="ARBA" id="ARBA00004211"/>
    </source>
</evidence>
<evidence type="ECO:0000256" key="7">
    <source>
        <dbReference type="SAM" id="Phobius"/>
    </source>
</evidence>
<dbReference type="InterPro" id="IPR000535">
    <property type="entry name" value="MSP_dom"/>
</dbReference>
<gene>
    <name evidence="9" type="ORF">KLDO_g2664</name>
</gene>
<dbReference type="PANTHER" id="PTHR10809">
    <property type="entry name" value="VESICLE-ASSOCIATED MEMBRANE PROTEIN-ASSOCIATED PROTEIN"/>
    <property type="match status" value="1"/>
</dbReference>
<evidence type="ECO:0000259" key="8">
    <source>
        <dbReference type="PROSITE" id="PS50202"/>
    </source>
</evidence>
<sequence>MVEITPSVLEYKPPFASQATEHITIKNDSEQTIAFKVKTTAPKVYCVRPNAALVPAGESVDVQVILLGLKEEPTPAFKCKDKFLVIALPAPYDLGELSVAEAWPQLEAEFKAKGLSKKIKVNYLLDAEPRAPETAETEAVQHEEAVIPSTEETVASGSKAAEESVSEPVQKRSVPTSSANTEVNTEKPKAKETEEKVEEKSKSTSSANTDVIAEPASTSSVAPAVVIWIVIGFLLWYWLS</sequence>
<dbReference type="Proteomes" id="UP000031516">
    <property type="component" value="Unassembled WGS sequence"/>
</dbReference>
<evidence type="ECO:0000256" key="4">
    <source>
        <dbReference type="ARBA" id="ARBA00022989"/>
    </source>
</evidence>
<feature type="region of interest" description="Disordered" evidence="6">
    <location>
        <begin position="130"/>
        <end position="214"/>
    </location>
</feature>
<comment type="caution">
    <text evidence="9">The sequence shown here is derived from an EMBL/GenBank/DDBJ whole genome shotgun (WGS) entry which is preliminary data.</text>
</comment>
<evidence type="ECO:0000313" key="9">
    <source>
        <dbReference type="EMBL" id="CDO94397.1"/>
    </source>
</evidence>
<reference evidence="9 10" key="1">
    <citation type="submission" date="2014-03" db="EMBL/GenBank/DDBJ databases">
        <title>The genome of Kluyveromyces dobzhanskii.</title>
        <authorList>
            <person name="Nystedt B."/>
            <person name="Astrom S."/>
        </authorList>
    </citation>
    <scope>NUCLEOTIDE SEQUENCE [LARGE SCALE GENOMIC DNA]</scope>
    <source>
        <strain evidence="9 10">CBS 2104</strain>
    </source>
</reference>
<dbReference type="SUPFAM" id="SSF49354">
    <property type="entry name" value="PapD-like"/>
    <property type="match status" value="1"/>
</dbReference>
<dbReference type="PROSITE" id="PS50202">
    <property type="entry name" value="MSP"/>
    <property type="match status" value="1"/>
</dbReference>
<dbReference type="Pfam" id="PF00635">
    <property type="entry name" value="Motile_Sperm"/>
    <property type="match status" value="1"/>
</dbReference>
<keyword evidence="4 7" id="KW-1133">Transmembrane helix</keyword>
<feature type="compositionally biased region" description="Basic and acidic residues" evidence="6">
    <location>
        <begin position="184"/>
        <end position="202"/>
    </location>
</feature>
<dbReference type="InterPro" id="IPR008962">
    <property type="entry name" value="PapD-like_sf"/>
</dbReference>
<dbReference type="GO" id="GO:0033149">
    <property type="term" value="F:FFAT motif binding"/>
    <property type="evidence" value="ECO:0007669"/>
    <property type="project" value="TreeGrafter"/>
</dbReference>
<dbReference type="GO" id="GO:0090158">
    <property type="term" value="P:endoplasmic reticulum membrane organization"/>
    <property type="evidence" value="ECO:0007669"/>
    <property type="project" value="TreeGrafter"/>
</dbReference>
<name>A0A0A8L8E9_9SACH</name>
<comment type="similarity">
    <text evidence="2">Belongs to the VAMP-associated protein (VAP) (TC 9.B.17) family.</text>
</comment>
<evidence type="ECO:0000256" key="3">
    <source>
        <dbReference type="ARBA" id="ARBA00022692"/>
    </source>
</evidence>
<dbReference type="OrthoDB" id="264603at2759"/>
<evidence type="ECO:0000256" key="2">
    <source>
        <dbReference type="ARBA" id="ARBA00008932"/>
    </source>
</evidence>
<dbReference type="PANTHER" id="PTHR10809:SF6">
    <property type="entry name" value="AT11025P-RELATED"/>
    <property type="match status" value="1"/>
</dbReference>
<dbReference type="GO" id="GO:0005886">
    <property type="term" value="C:plasma membrane"/>
    <property type="evidence" value="ECO:0007669"/>
    <property type="project" value="TreeGrafter"/>
</dbReference>
<accession>A0A0A8L8E9</accession>
<dbReference type="EMBL" id="CCBQ010000037">
    <property type="protein sequence ID" value="CDO94397.1"/>
    <property type="molecule type" value="Genomic_DNA"/>
</dbReference>
<feature type="compositionally biased region" description="Polar residues" evidence="6">
    <location>
        <begin position="173"/>
        <end position="183"/>
    </location>
</feature>
<keyword evidence="3 7" id="KW-0812">Transmembrane</keyword>